<evidence type="ECO:0000313" key="2">
    <source>
        <dbReference type="EMBL" id="PMS33937.1"/>
    </source>
</evidence>
<accession>A0A2N7WX30</accession>
<dbReference type="OrthoDB" id="9028817at2"/>
<dbReference type="STRING" id="863227.GCA_000373005_01671"/>
<keyword evidence="1" id="KW-0732">Signal</keyword>
<gene>
    <name evidence="2" type="ORF">C0Z20_23805</name>
</gene>
<proteinExistence type="predicted"/>
<protein>
    <recommendedName>
        <fullName evidence="4">DUF4148 domain-containing protein</fullName>
    </recommendedName>
</protein>
<evidence type="ECO:0000313" key="3">
    <source>
        <dbReference type="Proteomes" id="UP000235777"/>
    </source>
</evidence>
<dbReference type="AlphaFoldDB" id="A0A2N7WX30"/>
<feature type="signal peptide" evidence="1">
    <location>
        <begin position="1"/>
        <end position="21"/>
    </location>
</feature>
<name>A0A2N7WX30_9BURK</name>
<dbReference type="Proteomes" id="UP000235777">
    <property type="component" value="Unassembled WGS sequence"/>
</dbReference>
<sequence>MKTRISVYWPLAVAVTLVALAAMQAHGEKARHEPLAAEQVSAELARTISYGLIDGTETESAATVGQRASSAGKPQAS</sequence>
<reference evidence="2 3" key="1">
    <citation type="submission" date="2018-01" db="EMBL/GenBank/DDBJ databases">
        <title>Whole genome analyses suggest that Burkholderia sensu lato contains two further novel genera in the rhizoxinica-symbiotica group Mycetohabitans gen. nov., and Trinickia gen. nov.: implications for the evolution of diazotrophy and nodulation in the Burkholderiaceae.</title>
        <authorList>
            <person name="Estrada-de los Santos P."/>
            <person name="Palmer M."/>
            <person name="Chavez-Ramirez B."/>
            <person name="Beukes C."/>
            <person name="Steenkamp E.T."/>
            <person name="Hirsch A.M."/>
            <person name="Manyaka P."/>
            <person name="Maluk M."/>
            <person name="Lafos M."/>
            <person name="Crook M."/>
            <person name="Gross E."/>
            <person name="Simon M.F."/>
            <person name="Bueno dos Reis Junior F."/>
            <person name="Poole P.S."/>
            <person name="Venter S.N."/>
            <person name="James E.K."/>
        </authorList>
    </citation>
    <scope>NUCLEOTIDE SEQUENCE [LARGE SCALE GENOMIC DNA]</scope>
    <source>
        <strain evidence="2 3">JPY 581</strain>
    </source>
</reference>
<evidence type="ECO:0000256" key="1">
    <source>
        <dbReference type="SAM" id="SignalP"/>
    </source>
</evidence>
<comment type="caution">
    <text evidence="2">The sequence shown here is derived from an EMBL/GenBank/DDBJ whole genome shotgun (WGS) entry which is preliminary data.</text>
</comment>
<dbReference type="RefSeq" id="WP_020566136.1">
    <property type="nucleotide sequence ID" value="NZ_KB890169.1"/>
</dbReference>
<evidence type="ECO:0008006" key="4">
    <source>
        <dbReference type="Google" id="ProtNLM"/>
    </source>
</evidence>
<keyword evidence="3" id="KW-1185">Reference proteome</keyword>
<organism evidence="2 3">
    <name type="scientific">Trinickia symbiotica</name>
    <dbReference type="NCBI Taxonomy" id="863227"/>
    <lineage>
        <taxon>Bacteria</taxon>
        <taxon>Pseudomonadati</taxon>
        <taxon>Pseudomonadota</taxon>
        <taxon>Betaproteobacteria</taxon>
        <taxon>Burkholderiales</taxon>
        <taxon>Burkholderiaceae</taxon>
        <taxon>Trinickia</taxon>
    </lineage>
</organism>
<dbReference type="EMBL" id="PNYC01000017">
    <property type="protein sequence ID" value="PMS33937.1"/>
    <property type="molecule type" value="Genomic_DNA"/>
</dbReference>
<feature type="chain" id="PRO_5014821540" description="DUF4148 domain-containing protein" evidence="1">
    <location>
        <begin position="22"/>
        <end position="77"/>
    </location>
</feature>